<reference evidence="1 2" key="1">
    <citation type="submission" date="2023-02" db="EMBL/GenBank/DDBJ databases">
        <authorList>
            <person name="Maleckis M."/>
        </authorList>
    </citation>
    <scope>NUCLEOTIDE SEQUENCE [LARGE SCALE GENOMIC DNA]</scope>
    <source>
        <strain evidence="1 2">P8-A2</strain>
    </source>
</reference>
<protein>
    <submittedName>
        <fullName evidence="1">Uncharacterized protein</fullName>
    </submittedName>
</protein>
<comment type="caution">
    <text evidence="1">The sequence shown here is derived from an EMBL/GenBank/DDBJ whole genome shotgun (WGS) entry which is preliminary data.</text>
</comment>
<sequence length="69" mass="6965">MICSGSGTIEVNVGSLVSYTVVCADGDPGQVDEVAMSHGHKNVAVSVTSKTSGSWGLSVGWTKTIDPPG</sequence>
<dbReference type="Proteomes" id="UP001257627">
    <property type="component" value="Unassembled WGS sequence"/>
</dbReference>
<evidence type="ECO:0000313" key="1">
    <source>
        <dbReference type="EMBL" id="MDU8996213.1"/>
    </source>
</evidence>
<dbReference type="EMBL" id="JARAKF010000001">
    <property type="protein sequence ID" value="MDU8996213.1"/>
    <property type="molecule type" value="Genomic_DNA"/>
</dbReference>
<accession>A0ABU3UQJ9</accession>
<organism evidence="1 2">
    <name type="scientific">Streptomyces mirabilis</name>
    <dbReference type="NCBI Taxonomy" id="68239"/>
    <lineage>
        <taxon>Bacteria</taxon>
        <taxon>Bacillati</taxon>
        <taxon>Actinomycetota</taxon>
        <taxon>Actinomycetes</taxon>
        <taxon>Kitasatosporales</taxon>
        <taxon>Streptomycetaceae</taxon>
        <taxon>Streptomyces</taxon>
    </lineage>
</organism>
<evidence type="ECO:0000313" key="2">
    <source>
        <dbReference type="Proteomes" id="UP001257627"/>
    </source>
</evidence>
<keyword evidence="2" id="KW-1185">Reference proteome</keyword>
<gene>
    <name evidence="1" type="ORF">PU648_28445</name>
</gene>
<name>A0ABU3UQJ9_9ACTN</name>
<proteinExistence type="predicted"/>
<dbReference type="RefSeq" id="WP_316733932.1">
    <property type="nucleotide sequence ID" value="NZ_JARAKF010000001.1"/>
</dbReference>